<organism evidence="1 2">
    <name type="scientific">Gossypium australe</name>
    <dbReference type="NCBI Taxonomy" id="47621"/>
    <lineage>
        <taxon>Eukaryota</taxon>
        <taxon>Viridiplantae</taxon>
        <taxon>Streptophyta</taxon>
        <taxon>Embryophyta</taxon>
        <taxon>Tracheophyta</taxon>
        <taxon>Spermatophyta</taxon>
        <taxon>Magnoliopsida</taxon>
        <taxon>eudicotyledons</taxon>
        <taxon>Gunneridae</taxon>
        <taxon>Pentapetalae</taxon>
        <taxon>rosids</taxon>
        <taxon>malvids</taxon>
        <taxon>Malvales</taxon>
        <taxon>Malvaceae</taxon>
        <taxon>Malvoideae</taxon>
        <taxon>Gossypium</taxon>
    </lineage>
</organism>
<keyword evidence="1" id="KW-0808">Transferase</keyword>
<protein>
    <submittedName>
        <fullName evidence="1">Reverse transcriptase</fullName>
    </submittedName>
</protein>
<keyword evidence="2" id="KW-1185">Reference proteome</keyword>
<dbReference type="GO" id="GO:0003964">
    <property type="term" value="F:RNA-directed DNA polymerase activity"/>
    <property type="evidence" value="ECO:0007669"/>
    <property type="project" value="UniProtKB-KW"/>
</dbReference>
<comment type="caution">
    <text evidence="1">The sequence shown here is derived from an EMBL/GenBank/DDBJ whole genome shotgun (WGS) entry which is preliminary data.</text>
</comment>
<dbReference type="AlphaFoldDB" id="A0A5B6WXX8"/>
<reference evidence="2" key="1">
    <citation type="journal article" date="2019" name="Plant Biotechnol. J.">
        <title>Genome sequencing of the Australian wild diploid species Gossypium australe highlights disease resistance and delayed gland morphogenesis.</title>
        <authorList>
            <person name="Cai Y."/>
            <person name="Cai X."/>
            <person name="Wang Q."/>
            <person name="Wang P."/>
            <person name="Zhang Y."/>
            <person name="Cai C."/>
            <person name="Xu Y."/>
            <person name="Wang K."/>
            <person name="Zhou Z."/>
            <person name="Wang C."/>
            <person name="Geng S."/>
            <person name="Li B."/>
            <person name="Dong Q."/>
            <person name="Hou Y."/>
            <person name="Wang H."/>
            <person name="Ai P."/>
            <person name="Liu Z."/>
            <person name="Yi F."/>
            <person name="Sun M."/>
            <person name="An G."/>
            <person name="Cheng J."/>
            <person name="Zhang Y."/>
            <person name="Shi Q."/>
            <person name="Xie Y."/>
            <person name="Shi X."/>
            <person name="Chang Y."/>
            <person name="Huang F."/>
            <person name="Chen Y."/>
            <person name="Hong S."/>
            <person name="Mi L."/>
            <person name="Sun Q."/>
            <person name="Zhang L."/>
            <person name="Zhou B."/>
            <person name="Peng R."/>
            <person name="Zhang X."/>
            <person name="Liu F."/>
        </authorList>
    </citation>
    <scope>NUCLEOTIDE SEQUENCE [LARGE SCALE GENOMIC DNA]</scope>
    <source>
        <strain evidence="2">cv. PA1801</strain>
    </source>
</reference>
<name>A0A5B6WXX8_9ROSI</name>
<gene>
    <name evidence="1" type="ORF">EPI10_030694</name>
</gene>
<proteinExistence type="predicted"/>
<evidence type="ECO:0000313" key="2">
    <source>
        <dbReference type="Proteomes" id="UP000325315"/>
    </source>
</evidence>
<dbReference type="EMBL" id="SMMG02000001">
    <property type="protein sequence ID" value="KAA3486821.1"/>
    <property type="molecule type" value="Genomic_DNA"/>
</dbReference>
<keyword evidence="1" id="KW-0695">RNA-directed DNA polymerase</keyword>
<sequence>MIHDNILIAHELVLYLQSAKNGLNKGFVIKLDISKLYDRVEWNFIQDVMRRMGYAGIWVDKILNCVRSVRYVVKCNSILLETIIPERGLR</sequence>
<dbReference type="OrthoDB" id="1748983at2759"/>
<keyword evidence="1" id="KW-0548">Nucleotidyltransferase</keyword>
<evidence type="ECO:0000313" key="1">
    <source>
        <dbReference type="EMBL" id="KAA3486821.1"/>
    </source>
</evidence>
<accession>A0A5B6WXX8</accession>
<dbReference type="Proteomes" id="UP000325315">
    <property type="component" value="Unassembled WGS sequence"/>
</dbReference>